<organism evidence="1 2">
    <name type="scientific">Dyadobacter helix</name>
    <dbReference type="NCBI Taxonomy" id="2822344"/>
    <lineage>
        <taxon>Bacteria</taxon>
        <taxon>Pseudomonadati</taxon>
        <taxon>Bacteroidota</taxon>
        <taxon>Cytophagia</taxon>
        <taxon>Cytophagales</taxon>
        <taxon>Spirosomataceae</taxon>
        <taxon>Dyadobacter</taxon>
    </lineage>
</organism>
<evidence type="ECO:0000313" key="2">
    <source>
        <dbReference type="Proteomes" id="UP000680038"/>
    </source>
</evidence>
<keyword evidence="2" id="KW-1185">Reference proteome</keyword>
<dbReference type="Proteomes" id="UP000680038">
    <property type="component" value="Unassembled WGS sequence"/>
</dbReference>
<comment type="caution">
    <text evidence="1">The sequence shown here is derived from an EMBL/GenBank/DDBJ whole genome shotgun (WGS) entry which is preliminary data.</text>
</comment>
<dbReference type="RefSeq" id="WP_215239749.1">
    <property type="nucleotide sequence ID" value="NZ_CAJRAF010000002.1"/>
</dbReference>
<sequence length="828" mass="93458">MFLAKSFLFRLGILPVGAAMLIFSQPLFAQVLLKTDFAQVQIDKSGQLASIRSVGGKEYVPGGTSSPVMSLFRKGQYLRPMSMSYDAKKGIATLVFQEKMTAKLRLEAKGAYLRLELLSLSPRNGVEAIAWGPFQVSISKLIGETVGIVRDDSFAVGVQALRINTLEGIPENGDDAAKGSFYEPLPGQQIPEELKAKIGEPVTTDVNVDGDMPEYIRMYRGGAAVKRPHGSEIRFFARDRRIPRTVLMGKQPQQVPALDADFAGSAIAIFACPETETLNTIEKIEIAEGLPHPMLDGVWIKRSPRMGEAYMLYEGNQLMNSLTYAKQLNFKLVHIGDVFKSWGHFGLETDRFDGAAAIRKFTEQARKDGISVGIHTLTTFTGVNDPYVSPVPNDSLQKYGSTLLTKDLGEDGDTLWIKDPYFFKNPTGTRTLRIGTELISYRKVSDSEPWKLTGLVRGQFKTGKAFHRAGSVVDKLVNNSYGGFLPDIHLQDQYARRLATVCRETGVDLMDFDGFEALDATGHGAFAENRFIDLWYRSLDRYRFTLGSNTSHYYWHIYSFMNWGEPWYSALRKSQVNYRIENQRYFERNLMPGMLGWFKLEESYRPEEIEWIQARSAGYNAGYLLRVEESIEKNGFKDEMFEAIREWQKARHAGAFNKEQIERLKQPGNEFHLIKKSDSSWELLPVSLQTGYEHKYRQVQTGEPVITRFKVKQTEEAQPAQFYVIPQATEGNNSAFAKDIRLEINGESLELAEKFKVTDRIFCDGRAIYLCDANWKKVRVIEAGKIPQWKHGENAVVVTCGFSGQLAPLLKFEFKAIGKAEPISAVKK</sequence>
<reference evidence="1" key="1">
    <citation type="submission" date="2021-04" db="EMBL/GenBank/DDBJ databases">
        <authorList>
            <person name="Rodrigo-Torres L."/>
            <person name="Arahal R. D."/>
            <person name="Lucena T."/>
        </authorList>
    </citation>
    <scope>NUCLEOTIDE SEQUENCE</scope>
    <source>
        <strain evidence="1">CECT 9275</strain>
    </source>
</reference>
<evidence type="ECO:0000313" key="1">
    <source>
        <dbReference type="EMBL" id="CAG5003746.1"/>
    </source>
</evidence>
<name>A0A916NCD2_9BACT</name>
<proteinExistence type="predicted"/>
<protein>
    <submittedName>
        <fullName evidence="1">Uncharacterized protein</fullName>
    </submittedName>
</protein>
<gene>
    <name evidence="1" type="ORF">DYBT9275_03221</name>
</gene>
<dbReference type="AlphaFoldDB" id="A0A916NCD2"/>
<accession>A0A916NCD2</accession>
<dbReference type="EMBL" id="CAJRAF010000002">
    <property type="protein sequence ID" value="CAG5003746.1"/>
    <property type="molecule type" value="Genomic_DNA"/>
</dbReference>